<evidence type="ECO:0000313" key="3">
    <source>
        <dbReference type="EMBL" id="KAF8569018.1"/>
    </source>
</evidence>
<evidence type="ECO:0000259" key="2">
    <source>
        <dbReference type="Pfam" id="PF07978"/>
    </source>
</evidence>
<dbReference type="InterPro" id="IPR011008">
    <property type="entry name" value="Dimeric_a/b-barrel"/>
</dbReference>
<accession>A0A8T0DPS5</accession>
<comment type="similarity">
    <text evidence="1">Belongs to the NipSnap family.</text>
</comment>
<dbReference type="OrthoDB" id="10262843at2759"/>
<gene>
    <name evidence="3" type="ORF">P879_01373</name>
</gene>
<protein>
    <recommendedName>
        <fullName evidence="2">NIPSNAP domain-containing protein</fullName>
    </recommendedName>
</protein>
<keyword evidence="4" id="KW-1185">Reference proteome</keyword>
<dbReference type="AlphaFoldDB" id="A0A8T0DPS5"/>
<dbReference type="InterPro" id="IPR051557">
    <property type="entry name" value="NipSnap_domain"/>
</dbReference>
<comment type="caution">
    <text evidence="3">The sequence shown here is derived from an EMBL/GenBank/DDBJ whole genome shotgun (WGS) entry which is preliminary data.</text>
</comment>
<dbReference type="InterPro" id="IPR012577">
    <property type="entry name" value="NIPSNAP"/>
</dbReference>
<dbReference type="Gene3D" id="3.30.70.100">
    <property type="match status" value="2"/>
</dbReference>
<evidence type="ECO:0000313" key="4">
    <source>
        <dbReference type="Proteomes" id="UP000699462"/>
    </source>
</evidence>
<feature type="domain" description="NIPSNAP" evidence="2">
    <location>
        <begin position="199"/>
        <end position="296"/>
    </location>
</feature>
<dbReference type="Proteomes" id="UP000699462">
    <property type="component" value="Unassembled WGS sequence"/>
</dbReference>
<dbReference type="FunFam" id="3.30.70.100:FF:000003">
    <property type="entry name" value="Protein NipSnap homolog 2"/>
    <property type="match status" value="1"/>
</dbReference>
<proteinExistence type="inferred from homology"/>
<evidence type="ECO:0000256" key="1">
    <source>
        <dbReference type="ARBA" id="ARBA00005291"/>
    </source>
</evidence>
<dbReference type="EMBL" id="JTDF01002254">
    <property type="protein sequence ID" value="KAF8569018.1"/>
    <property type="molecule type" value="Genomic_DNA"/>
</dbReference>
<dbReference type="GO" id="GO:0000423">
    <property type="term" value="P:mitophagy"/>
    <property type="evidence" value="ECO:0007669"/>
    <property type="project" value="UniProtKB-ARBA"/>
</dbReference>
<dbReference type="PANTHER" id="PTHR21017:SF17">
    <property type="entry name" value="PROTEIN NIPSNAP"/>
    <property type="match status" value="1"/>
</dbReference>
<dbReference type="GO" id="GO:0005739">
    <property type="term" value="C:mitochondrion"/>
    <property type="evidence" value="ECO:0007669"/>
    <property type="project" value="TreeGrafter"/>
</dbReference>
<name>A0A8T0DPS5_9TREM</name>
<sequence length="298" mass="35042">MCRFCCMMRIIPGFLLTRSKHSLPTFSSLRRLKISPKSLNSTNSDRSESWLSSMLRRDNSQESQSDLLSNADAIFELQVHEVKPQHMCNYLKEFECFLDVLSKTDSKSELLGSWICEIGQQDAACMFDIFKRSIPDHLWKYDGGYPCLSMHNEIYRGHKELIEYRQSRNMMLRCRRNQICLAFSFWPDPAPRPNESNLYELRSYALKPGTMFEWGNHWARGLRLRSKRREPVAGLFSHIGELHMVHHLWAYNSLEARRKAREDVWQEPGWNKCVMSTVPLIRHMTSSILRPTAFSRMQ</sequence>
<reference evidence="3 4" key="1">
    <citation type="submission" date="2019-07" db="EMBL/GenBank/DDBJ databases">
        <title>Annotation for the trematode Paragonimus westermani.</title>
        <authorList>
            <person name="Choi Y.-J."/>
        </authorList>
    </citation>
    <scope>NUCLEOTIDE SEQUENCE [LARGE SCALE GENOMIC DNA]</scope>
    <source>
        <strain evidence="3">180907_Pwestermani</strain>
    </source>
</reference>
<dbReference type="SUPFAM" id="SSF54909">
    <property type="entry name" value="Dimeric alpha+beta barrel"/>
    <property type="match status" value="2"/>
</dbReference>
<organism evidence="3 4">
    <name type="scientific">Paragonimus westermani</name>
    <dbReference type="NCBI Taxonomy" id="34504"/>
    <lineage>
        <taxon>Eukaryota</taxon>
        <taxon>Metazoa</taxon>
        <taxon>Spiralia</taxon>
        <taxon>Lophotrochozoa</taxon>
        <taxon>Platyhelminthes</taxon>
        <taxon>Trematoda</taxon>
        <taxon>Digenea</taxon>
        <taxon>Plagiorchiida</taxon>
        <taxon>Troglotremata</taxon>
        <taxon>Troglotrematidae</taxon>
        <taxon>Paragonimus</taxon>
    </lineage>
</organism>
<dbReference type="Pfam" id="PF07978">
    <property type="entry name" value="NIPSNAP"/>
    <property type="match status" value="1"/>
</dbReference>
<dbReference type="PANTHER" id="PTHR21017">
    <property type="entry name" value="NIPSNAP-RELATED"/>
    <property type="match status" value="1"/>
</dbReference>